<evidence type="ECO:0000256" key="1">
    <source>
        <dbReference type="ARBA" id="ARBA00004886"/>
    </source>
</evidence>
<evidence type="ECO:0000256" key="2">
    <source>
        <dbReference type="ARBA" id="ARBA00011741"/>
    </source>
</evidence>
<name>A0A5C4M3P6_9PSEU</name>
<evidence type="ECO:0000256" key="3">
    <source>
        <dbReference type="ARBA" id="ARBA00022905"/>
    </source>
</evidence>
<keyword evidence="3" id="KW-0884">PQQ biosynthesis</keyword>
<dbReference type="AlphaFoldDB" id="A0A5C4M3P6"/>
<keyword evidence="5" id="KW-1185">Reference proteome</keyword>
<comment type="caution">
    <text evidence="4">The sequence shown here is derived from an EMBL/GenBank/DDBJ whole genome shotgun (WGS) entry which is preliminary data.</text>
</comment>
<evidence type="ECO:0000313" key="4">
    <source>
        <dbReference type="EMBL" id="TNC24624.1"/>
    </source>
</evidence>
<dbReference type="OrthoDB" id="7995890at2"/>
<dbReference type="InterPro" id="IPR022479">
    <property type="entry name" value="PqqD_bac"/>
</dbReference>
<gene>
    <name evidence="4" type="primary">pqqD</name>
    <name evidence="4" type="ORF">FG385_17640</name>
</gene>
<dbReference type="InterPro" id="IPR041881">
    <property type="entry name" value="PqqD_sf"/>
</dbReference>
<dbReference type="RefSeq" id="WP_139097835.1">
    <property type="nucleotide sequence ID" value="NZ_VDFW01000014.1"/>
</dbReference>
<reference evidence="4 5" key="1">
    <citation type="submission" date="2019-06" db="EMBL/GenBank/DDBJ databases">
        <title>Amycolatopsis alkalitolerans sp. nov., isolated from Gastrodia elata Blume.</title>
        <authorList>
            <person name="Narsing Rao M.P."/>
            <person name="Li W.J."/>
        </authorList>
    </citation>
    <scope>NUCLEOTIDE SEQUENCE [LARGE SCALE GENOMIC DNA]</scope>
    <source>
        <strain evidence="4 5">SYSUP0005</strain>
    </source>
</reference>
<dbReference type="NCBIfam" id="TIGR03859">
    <property type="entry name" value="PQQ_PqqD"/>
    <property type="match status" value="1"/>
</dbReference>
<protein>
    <submittedName>
        <fullName evidence="4">Pyrroloquinoline quinone biosynthesis peptide chaperone PqqD</fullName>
    </submittedName>
</protein>
<comment type="pathway">
    <text evidence="1">Cofactor biosynthesis; pyrroloquinoline quinone biosynthesis.</text>
</comment>
<accession>A0A5C4M3P6</accession>
<dbReference type="Gene3D" id="1.10.10.1150">
    <property type="entry name" value="Coenzyme PQQ synthesis protein D (PqqD)"/>
    <property type="match status" value="1"/>
</dbReference>
<evidence type="ECO:0000313" key="5">
    <source>
        <dbReference type="Proteomes" id="UP000305546"/>
    </source>
</evidence>
<sequence>MGTAIAAADPSSRPKLSRHVRLRFDRARDRHVLLGPETVVVLNRTGADIVGLCDGDRTAAEIVADLRARYDHVVGDDVLRFLARLAARRCLELTDG</sequence>
<dbReference type="Pfam" id="PF05402">
    <property type="entry name" value="PqqD"/>
    <property type="match status" value="1"/>
</dbReference>
<dbReference type="GO" id="GO:0048038">
    <property type="term" value="F:quinone binding"/>
    <property type="evidence" value="ECO:0007669"/>
    <property type="project" value="InterPro"/>
</dbReference>
<organism evidence="4 5">
    <name type="scientific">Amycolatopsis alkalitolerans</name>
    <dbReference type="NCBI Taxonomy" id="2547244"/>
    <lineage>
        <taxon>Bacteria</taxon>
        <taxon>Bacillati</taxon>
        <taxon>Actinomycetota</taxon>
        <taxon>Actinomycetes</taxon>
        <taxon>Pseudonocardiales</taxon>
        <taxon>Pseudonocardiaceae</taxon>
        <taxon>Amycolatopsis</taxon>
    </lineage>
</organism>
<dbReference type="EMBL" id="VDFW01000014">
    <property type="protein sequence ID" value="TNC24624.1"/>
    <property type="molecule type" value="Genomic_DNA"/>
</dbReference>
<dbReference type="GO" id="GO:0018189">
    <property type="term" value="P:pyrroloquinoline quinone biosynthetic process"/>
    <property type="evidence" value="ECO:0007669"/>
    <property type="project" value="UniProtKB-UniPathway"/>
</dbReference>
<dbReference type="UniPathway" id="UPA00539"/>
<proteinExistence type="predicted"/>
<dbReference type="Proteomes" id="UP000305546">
    <property type="component" value="Unassembled WGS sequence"/>
</dbReference>
<dbReference type="InterPro" id="IPR008792">
    <property type="entry name" value="PQQD"/>
</dbReference>
<comment type="subunit">
    <text evidence="2">Monomer. Interacts with PqqE.</text>
</comment>